<proteinExistence type="predicted"/>
<comment type="caution">
    <text evidence="1">The sequence shown here is derived from an EMBL/GenBank/DDBJ whole genome shotgun (WGS) entry which is preliminary data.</text>
</comment>
<sequence length="112" mass="11894">MTTVLLLLKTGGLARLNAVFKALGSVAVPYEYNAGHIKFWKLPLFASVLYAGSTNGRIESGVPWAPSAIVTTLEFAELGDVLADFEVLEDPQAASTAPPRVTVAAMINTFLV</sequence>
<dbReference type="EMBL" id="JBFSHR010000045">
    <property type="protein sequence ID" value="MEX6430297.1"/>
    <property type="molecule type" value="Genomic_DNA"/>
</dbReference>
<reference evidence="1 2" key="1">
    <citation type="submission" date="2024-07" db="EMBL/GenBank/DDBJ databases">
        <title>Draft Genome Sequence of Ferrimicrobium acidiphilum Strain YE2023, Isolated from a Pulp of Bioleach Reactor.</title>
        <authorList>
            <person name="Elkina Y.A."/>
            <person name="Bulaeva A.G."/>
            <person name="Beletsky A.V."/>
            <person name="Mardanov A.V."/>
        </authorList>
    </citation>
    <scope>NUCLEOTIDE SEQUENCE [LARGE SCALE GENOMIC DNA]</scope>
    <source>
        <strain evidence="1 2">YE2023</strain>
    </source>
</reference>
<name>A0ABV3Y415_9ACTN</name>
<protein>
    <submittedName>
        <fullName evidence="1">Uncharacterized protein</fullName>
    </submittedName>
</protein>
<keyword evidence="2" id="KW-1185">Reference proteome</keyword>
<accession>A0ABV3Y415</accession>
<organism evidence="1 2">
    <name type="scientific">Ferrimicrobium acidiphilum</name>
    <dbReference type="NCBI Taxonomy" id="121039"/>
    <lineage>
        <taxon>Bacteria</taxon>
        <taxon>Bacillati</taxon>
        <taxon>Actinomycetota</taxon>
        <taxon>Acidimicrobiia</taxon>
        <taxon>Acidimicrobiales</taxon>
        <taxon>Acidimicrobiaceae</taxon>
        <taxon>Ferrimicrobium</taxon>
    </lineage>
</organism>
<dbReference type="Proteomes" id="UP001560267">
    <property type="component" value="Unassembled WGS sequence"/>
</dbReference>
<evidence type="ECO:0000313" key="1">
    <source>
        <dbReference type="EMBL" id="MEX6430297.1"/>
    </source>
</evidence>
<evidence type="ECO:0000313" key="2">
    <source>
        <dbReference type="Proteomes" id="UP001560267"/>
    </source>
</evidence>
<gene>
    <name evidence="1" type="ORF">AB6A68_10710</name>
</gene>